<accession>A0A8H7BSN5</accession>
<evidence type="ECO:0000256" key="2">
    <source>
        <dbReference type="ARBA" id="ARBA00022722"/>
    </source>
</evidence>
<reference evidence="12" key="1">
    <citation type="submission" date="2020-01" db="EMBL/GenBank/DDBJ databases">
        <title>Genome Sequencing of Three Apophysomyces-Like Fungal Strains Confirms a Novel Fungal Genus in the Mucoromycota with divergent Burkholderia-like Endosymbiotic Bacteria.</title>
        <authorList>
            <person name="Stajich J.E."/>
            <person name="Macias A.M."/>
            <person name="Carter-House D."/>
            <person name="Lovett B."/>
            <person name="Kasson L.R."/>
            <person name="Berry K."/>
            <person name="Grigoriev I."/>
            <person name="Chang Y."/>
            <person name="Spatafora J."/>
            <person name="Kasson M.T."/>
        </authorList>
    </citation>
    <scope>NUCLEOTIDE SEQUENCE</scope>
    <source>
        <strain evidence="12">NRRL A-21654</strain>
    </source>
</reference>
<evidence type="ECO:0000256" key="8">
    <source>
        <dbReference type="PIRSR" id="PIRSR037125-1"/>
    </source>
</evidence>
<evidence type="ECO:0000259" key="10">
    <source>
        <dbReference type="Pfam" id="PF08772"/>
    </source>
</evidence>
<dbReference type="Gene3D" id="3.40.50.1010">
    <property type="entry name" value="5'-nuclease"/>
    <property type="match status" value="1"/>
</dbReference>
<gene>
    <name evidence="12" type="primary">NOB1</name>
    <name evidence="12" type="ORF">EC973_008425</name>
</gene>
<dbReference type="AlphaFoldDB" id="A0A8H7BSN5"/>
<feature type="compositionally biased region" description="Basic and acidic residues" evidence="9">
    <location>
        <begin position="189"/>
        <end position="204"/>
    </location>
</feature>
<dbReference type="Pfam" id="PF17146">
    <property type="entry name" value="PIN_6"/>
    <property type="match status" value="1"/>
</dbReference>
<dbReference type="GO" id="GO:0046872">
    <property type="term" value="F:metal ion binding"/>
    <property type="evidence" value="ECO:0007669"/>
    <property type="project" value="UniProtKB-UniRule"/>
</dbReference>
<feature type="region of interest" description="Disordered" evidence="9">
    <location>
        <begin position="433"/>
        <end position="457"/>
    </location>
</feature>
<dbReference type="InterPro" id="IPR036283">
    <property type="entry name" value="NOB1_Zf-like_sf"/>
</dbReference>
<dbReference type="Gene3D" id="6.20.210.10">
    <property type="entry name" value="Nin one binding (NOB1), Zn-ribbon-like"/>
    <property type="match status" value="1"/>
</dbReference>
<dbReference type="GO" id="GO:0030490">
    <property type="term" value="P:maturation of SSU-rRNA"/>
    <property type="evidence" value="ECO:0007669"/>
    <property type="project" value="TreeGrafter"/>
</dbReference>
<feature type="binding site" evidence="8">
    <location>
        <position position="334"/>
    </location>
    <ligand>
        <name>Zn(2+)</name>
        <dbReference type="ChEBI" id="CHEBI:29105"/>
    </ligand>
</feature>
<evidence type="ECO:0000256" key="1">
    <source>
        <dbReference type="ARBA" id="ARBA00005858"/>
    </source>
</evidence>
<dbReference type="CDD" id="cd09876">
    <property type="entry name" value="PIN_Nob1-like"/>
    <property type="match status" value="1"/>
</dbReference>
<proteinExistence type="inferred from homology"/>
<protein>
    <recommendedName>
        <fullName evidence="7">20S-pre-rRNA D-site endonuclease NOB1</fullName>
    </recommendedName>
</protein>
<comment type="caution">
    <text evidence="12">The sequence shown here is derived from an EMBL/GenBank/DDBJ whole genome shotgun (WGS) entry which is preliminary data.</text>
</comment>
<dbReference type="PANTHER" id="PTHR12814">
    <property type="entry name" value="RNA-BINDING PROTEIN NOB1"/>
    <property type="match status" value="1"/>
</dbReference>
<evidence type="ECO:0000256" key="7">
    <source>
        <dbReference type="PIRNR" id="PIRNR037125"/>
    </source>
</evidence>
<dbReference type="Pfam" id="PF08772">
    <property type="entry name" value="Zn_ribbon_NOB1"/>
    <property type="match status" value="1"/>
</dbReference>
<dbReference type="FunFam" id="3.40.50.1010:FF:000020">
    <property type="entry name" value="20S-pre-rRNA D-site endonuclease NOB1"/>
    <property type="match status" value="1"/>
</dbReference>
<keyword evidence="6 7" id="KW-0539">Nucleus</keyword>
<keyword evidence="3 7" id="KW-0479">Metal-binding</keyword>
<dbReference type="InterPro" id="IPR033411">
    <property type="entry name" value="Ribonuclease_PIN"/>
</dbReference>
<dbReference type="GO" id="GO:0005737">
    <property type="term" value="C:cytoplasm"/>
    <property type="evidence" value="ECO:0007669"/>
    <property type="project" value="UniProtKB-ARBA"/>
</dbReference>
<feature type="binding site" evidence="8">
    <location>
        <position position="322"/>
    </location>
    <ligand>
        <name>Zn(2+)</name>
        <dbReference type="ChEBI" id="CHEBI:29105"/>
    </ligand>
</feature>
<comment type="subcellular location">
    <subcellularLocation>
        <location evidence="7">Nucleus</location>
        <location evidence="7">Nucleolus</location>
    </subcellularLocation>
</comment>
<comment type="similarity">
    <text evidence="1 7">Belongs to the NOB1 family.</text>
</comment>
<feature type="binding site" evidence="8">
    <location>
        <position position="337"/>
    </location>
    <ligand>
        <name>Zn(2+)</name>
        <dbReference type="ChEBI" id="CHEBI:29105"/>
    </ligand>
</feature>
<feature type="domain" description="Nin one binding (NOB1) Zn-ribbon-like" evidence="10">
    <location>
        <begin position="309"/>
        <end position="380"/>
    </location>
</feature>
<evidence type="ECO:0000256" key="5">
    <source>
        <dbReference type="ARBA" id="ARBA00022833"/>
    </source>
</evidence>
<dbReference type="GO" id="GO:0030688">
    <property type="term" value="C:preribosome, small subunit precursor"/>
    <property type="evidence" value="ECO:0007669"/>
    <property type="project" value="TreeGrafter"/>
</dbReference>
<dbReference type="GO" id="GO:0005730">
    <property type="term" value="C:nucleolus"/>
    <property type="evidence" value="ECO:0007669"/>
    <property type="project" value="UniProtKB-SubCell"/>
</dbReference>
<dbReference type="GO" id="GO:0004521">
    <property type="term" value="F:RNA endonuclease activity"/>
    <property type="evidence" value="ECO:0007669"/>
    <property type="project" value="UniProtKB-UniRule"/>
</dbReference>
<evidence type="ECO:0000256" key="4">
    <source>
        <dbReference type="ARBA" id="ARBA00022801"/>
    </source>
</evidence>
<feature type="binding site" evidence="8">
    <location>
        <position position="319"/>
    </location>
    <ligand>
        <name>Zn(2+)</name>
        <dbReference type="ChEBI" id="CHEBI:29105"/>
    </ligand>
</feature>
<dbReference type="OrthoDB" id="446759at2759"/>
<dbReference type="InterPro" id="IPR039907">
    <property type="entry name" value="NOB1"/>
</dbReference>
<feature type="region of interest" description="Disordered" evidence="9">
    <location>
        <begin position="113"/>
        <end position="228"/>
    </location>
</feature>
<evidence type="ECO:0000256" key="3">
    <source>
        <dbReference type="ARBA" id="ARBA00022723"/>
    </source>
</evidence>
<organism evidence="12 13">
    <name type="scientific">Apophysomyces ossiformis</name>
    <dbReference type="NCBI Taxonomy" id="679940"/>
    <lineage>
        <taxon>Eukaryota</taxon>
        <taxon>Fungi</taxon>
        <taxon>Fungi incertae sedis</taxon>
        <taxon>Mucoromycota</taxon>
        <taxon>Mucoromycotina</taxon>
        <taxon>Mucoromycetes</taxon>
        <taxon>Mucorales</taxon>
        <taxon>Mucorineae</taxon>
        <taxon>Mucoraceae</taxon>
        <taxon>Apophysomyces</taxon>
    </lineage>
</organism>
<keyword evidence="13" id="KW-1185">Reference proteome</keyword>
<keyword evidence="2" id="KW-0540">Nuclease</keyword>
<dbReference type="InterPro" id="IPR014881">
    <property type="entry name" value="NOB1_Zn-bd"/>
</dbReference>
<dbReference type="GO" id="GO:0016787">
    <property type="term" value="F:hydrolase activity"/>
    <property type="evidence" value="ECO:0007669"/>
    <property type="project" value="UniProtKB-KW"/>
</dbReference>
<evidence type="ECO:0000259" key="11">
    <source>
        <dbReference type="Pfam" id="PF17146"/>
    </source>
</evidence>
<comment type="function">
    <text evidence="7">Required for the synthesis of 40S ribosome subunits. Has a role in processing 20S pre-rRNA into the mature 18S rRNA, where it is required for cleavage at the 3' end of the mature 18S rRNA (D-site). Accompanies the 20S pre-rRNA from the nucleus to the cytoplasm.</text>
</comment>
<dbReference type="EMBL" id="JABAYA010000071">
    <property type="protein sequence ID" value="KAF7726824.1"/>
    <property type="molecule type" value="Genomic_DNA"/>
</dbReference>
<evidence type="ECO:0000256" key="9">
    <source>
        <dbReference type="SAM" id="MobiDB-lite"/>
    </source>
</evidence>
<dbReference type="PANTHER" id="PTHR12814:SF2">
    <property type="entry name" value="RNA-BINDING PROTEIN NOB1"/>
    <property type="match status" value="1"/>
</dbReference>
<dbReference type="Proteomes" id="UP000605846">
    <property type="component" value="Unassembled WGS sequence"/>
</dbReference>
<name>A0A8H7BSN5_9FUNG</name>
<dbReference type="SUPFAM" id="SSF144206">
    <property type="entry name" value="NOB1 zinc finger-like"/>
    <property type="match status" value="1"/>
</dbReference>
<evidence type="ECO:0000313" key="12">
    <source>
        <dbReference type="EMBL" id="KAF7726824.1"/>
    </source>
</evidence>
<feature type="domain" description="Ribonuclease PIN" evidence="11">
    <location>
        <begin position="20"/>
        <end position="106"/>
    </location>
</feature>
<evidence type="ECO:0000313" key="13">
    <source>
        <dbReference type="Proteomes" id="UP000605846"/>
    </source>
</evidence>
<evidence type="ECO:0000256" key="6">
    <source>
        <dbReference type="ARBA" id="ARBA00023242"/>
    </source>
</evidence>
<sequence length="457" mass="52038">MSNEQKLTQVDPNKSKLGWLVIDTNAIIHGMSLKDLAEDFYTCPEVITEVRSAHSRDFLSRLPFEIRIENPSEESLRAVVEFSKKTGDYASLSIPDLKVLALTHMLEVRKNGTENIRKEPANPRPTALPTAPPPAPRRRAVQAPEVDEDGWEIVPVKGKAHKQNNKQKINDKPATKPNDVEEQTPTVKEQQEEQKQEDHEEKSLNEASSTPENETAVIAEKNEASIETVTDSLAETTMEDEEEEDDSDAGEWITPDNLEEFRAKELGVTPEELRRTNKVDVACMTNDFAMQNVLLQMNLNLVSSGGYRITKIKNWVLRCHACYTVTSNMEKKFCPKCGNASLRRVSCSTNSKGEIRYHLKRNFTHNLRGTKYDVPIPKGGRHANNIVLREDQKEYIKAQQSRSKQKVIDMFDPDFIPMYRKADTRTINNNMFGTSTIGFGRRNPNEVRRKSNKNKRK</sequence>
<dbReference type="InterPro" id="IPR017117">
    <property type="entry name" value="Nob1_euk"/>
</dbReference>
<keyword evidence="5 7" id="KW-0862">Zinc</keyword>
<dbReference type="PIRSF" id="PIRSF037125">
    <property type="entry name" value="D-site_20S_pre-rRNA_nuclease"/>
    <property type="match status" value="1"/>
</dbReference>
<keyword evidence="4" id="KW-0378">Hydrolase</keyword>